<evidence type="ECO:0000313" key="2">
    <source>
        <dbReference type="Proteomes" id="UP000799424"/>
    </source>
</evidence>
<organism evidence="1 2">
    <name type="scientific">Ophiobolus disseminans</name>
    <dbReference type="NCBI Taxonomy" id="1469910"/>
    <lineage>
        <taxon>Eukaryota</taxon>
        <taxon>Fungi</taxon>
        <taxon>Dikarya</taxon>
        <taxon>Ascomycota</taxon>
        <taxon>Pezizomycotina</taxon>
        <taxon>Dothideomycetes</taxon>
        <taxon>Pleosporomycetidae</taxon>
        <taxon>Pleosporales</taxon>
        <taxon>Pleosporineae</taxon>
        <taxon>Phaeosphaeriaceae</taxon>
        <taxon>Ophiobolus</taxon>
    </lineage>
</organism>
<sequence length="79" mass="9257">MIATTSTLLRITILATNIIKERVRRKLHNINTIDELRAALQQEWKAVTQDQIQARINEMPYRVGQVFAHPDKRCKTSLW</sequence>
<name>A0A6A7AGR7_9PLEO</name>
<dbReference type="InterPro" id="IPR036397">
    <property type="entry name" value="RNaseH_sf"/>
</dbReference>
<dbReference type="Gene3D" id="3.30.420.10">
    <property type="entry name" value="Ribonuclease H-like superfamily/Ribonuclease H"/>
    <property type="match status" value="1"/>
</dbReference>
<dbReference type="Proteomes" id="UP000799424">
    <property type="component" value="Unassembled WGS sequence"/>
</dbReference>
<accession>A0A6A7AGR7</accession>
<gene>
    <name evidence="1" type="ORF">CC86DRAFT_367052</name>
</gene>
<dbReference type="OrthoDB" id="5410741at2759"/>
<reference evidence="1" key="1">
    <citation type="journal article" date="2020" name="Stud. Mycol.">
        <title>101 Dothideomycetes genomes: a test case for predicting lifestyles and emergence of pathogens.</title>
        <authorList>
            <person name="Haridas S."/>
            <person name="Albert R."/>
            <person name="Binder M."/>
            <person name="Bloem J."/>
            <person name="Labutti K."/>
            <person name="Salamov A."/>
            <person name="Andreopoulos B."/>
            <person name="Baker S."/>
            <person name="Barry K."/>
            <person name="Bills G."/>
            <person name="Bluhm B."/>
            <person name="Cannon C."/>
            <person name="Castanera R."/>
            <person name="Culley D."/>
            <person name="Daum C."/>
            <person name="Ezra D."/>
            <person name="Gonzalez J."/>
            <person name="Henrissat B."/>
            <person name="Kuo A."/>
            <person name="Liang C."/>
            <person name="Lipzen A."/>
            <person name="Lutzoni F."/>
            <person name="Magnuson J."/>
            <person name="Mondo S."/>
            <person name="Nolan M."/>
            <person name="Ohm R."/>
            <person name="Pangilinan J."/>
            <person name="Park H.-J."/>
            <person name="Ramirez L."/>
            <person name="Alfaro M."/>
            <person name="Sun H."/>
            <person name="Tritt A."/>
            <person name="Yoshinaga Y."/>
            <person name="Zwiers L.-H."/>
            <person name="Turgeon B."/>
            <person name="Goodwin S."/>
            <person name="Spatafora J."/>
            <person name="Crous P."/>
            <person name="Grigoriev I."/>
        </authorList>
    </citation>
    <scope>NUCLEOTIDE SEQUENCE</scope>
    <source>
        <strain evidence="1">CBS 113818</strain>
    </source>
</reference>
<dbReference type="AlphaFoldDB" id="A0A6A7AGR7"/>
<dbReference type="GO" id="GO:0003676">
    <property type="term" value="F:nucleic acid binding"/>
    <property type="evidence" value="ECO:0007669"/>
    <property type="project" value="InterPro"/>
</dbReference>
<proteinExistence type="predicted"/>
<protein>
    <submittedName>
        <fullName evidence="1">Uncharacterized protein</fullName>
    </submittedName>
</protein>
<dbReference type="EMBL" id="MU006218">
    <property type="protein sequence ID" value="KAF2831775.1"/>
    <property type="molecule type" value="Genomic_DNA"/>
</dbReference>
<evidence type="ECO:0000313" key="1">
    <source>
        <dbReference type="EMBL" id="KAF2831775.1"/>
    </source>
</evidence>
<keyword evidence="2" id="KW-1185">Reference proteome</keyword>